<accession>A0ABX2I6H1</accession>
<sequence length="193" mass="22437">MERETTDKRTEKTKASILQALISLSKKKEINEISIRELTEAAHIHRNTFYLHYTDVYSVLSEIEENMCRDIKHMAEKYTPDELRDHVGDVTAEAFRYLYEQRESCILLLRARSMVSSGKNLLESIFERYLTAYPKSFDRNSLEFQVQFQYCTAGALGIVRYWFEQDFTQSPERMAALTGQLLIKGIQGATQVS</sequence>
<dbReference type="EMBL" id="JAAITA010000007">
    <property type="protein sequence ID" value="NSJ86057.1"/>
    <property type="molecule type" value="Genomic_DNA"/>
</dbReference>
<dbReference type="RefSeq" id="WP_173749077.1">
    <property type="nucleotide sequence ID" value="NZ_JAAITA010000007.1"/>
</dbReference>
<keyword evidence="5" id="KW-1185">Reference proteome</keyword>
<name>A0ABX2I6H1_BLAHA</name>
<dbReference type="InterPro" id="IPR039532">
    <property type="entry name" value="TetR_C_Firmicutes"/>
</dbReference>
<feature type="DNA-binding region" description="H-T-H motif" evidence="2">
    <location>
        <begin position="34"/>
        <end position="53"/>
    </location>
</feature>
<dbReference type="InterPro" id="IPR050624">
    <property type="entry name" value="HTH-type_Tx_Regulator"/>
</dbReference>
<reference evidence="4 5" key="1">
    <citation type="journal article" date="2020" name="Cell Host Microbe">
        <title>Functional and Genomic Variation between Human-Derived Isolates of Lachnospiraceae Reveals Inter- and Intra-Species Diversity.</title>
        <authorList>
            <person name="Sorbara M.T."/>
            <person name="Littmann E.R."/>
            <person name="Fontana E."/>
            <person name="Moody T.U."/>
            <person name="Kohout C.E."/>
            <person name="Gjonbalaj M."/>
            <person name="Eaton V."/>
            <person name="Seok R."/>
            <person name="Leiner I.M."/>
            <person name="Pamer E.G."/>
        </authorList>
    </citation>
    <scope>NUCLEOTIDE SEQUENCE [LARGE SCALE GENOMIC DNA]</scope>
    <source>
        <strain evidence="4 5">MSK.15.26</strain>
    </source>
</reference>
<organism evidence="4 5">
    <name type="scientific">Blautia hansenii</name>
    <name type="common">Ruminococcus hansenii</name>
    <dbReference type="NCBI Taxonomy" id="1322"/>
    <lineage>
        <taxon>Bacteria</taxon>
        <taxon>Bacillati</taxon>
        <taxon>Bacillota</taxon>
        <taxon>Clostridia</taxon>
        <taxon>Lachnospirales</taxon>
        <taxon>Lachnospiraceae</taxon>
        <taxon>Blautia</taxon>
    </lineage>
</organism>
<evidence type="ECO:0000313" key="5">
    <source>
        <dbReference type="Proteomes" id="UP000822142"/>
    </source>
</evidence>
<feature type="domain" description="HTH tetR-type" evidence="3">
    <location>
        <begin position="11"/>
        <end position="71"/>
    </location>
</feature>
<dbReference type="Pfam" id="PF14278">
    <property type="entry name" value="TetR_C_8"/>
    <property type="match status" value="1"/>
</dbReference>
<dbReference type="InterPro" id="IPR001647">
    <property type="entry name" value="HTH_TetR"/>
</dbReference>
<comment type="caution">
    <text evidence="4">The sequence shown here is derived from an EMBL/GenBank/DDBJ whole genome shotgun (WGS) entry which is preliminary data.</text>
</comment>
<dbReference type="SUPFAM" id="SSF46689">
    <property type="entry name" value="Homeodomain-like"/>
    <property type="match status" value="1"/>
</dbReference>
<dbReference type="InterPro" id="IPR009057">
    <property type="entry name" value="Homeodomain-like_sf"/>
</dbReference>
<evidence type="ECO:0000256" key="1">
    <source>
        <dbReference type="ARBA" id="ARBA00023125"/>
    </source>
</evidence>
<dbReference type="Gene3D" id="1.10.357.10">
    <property type="entry name" value="Tetracycline Repressor, domain 2"/>
    <property type="match status" value="1"/>
</dbReference>
<evidence type="ECO:0000256" key="2">
    <source>
        <dbReference type="PROSITE-ProRule" id="PRU00335"/>
    </source>
</evidence>
<proteinExistence type="predicted"/>
<evidence type="ECO:0000313" key="4">
    <source>
        <dbReference type="EMBL" id="NSJ86057.1"/>
    </source>
</evidence>
<keyword evidence="1 2" id="KW-0238">DNA-binding</keyword>
<gene>
    <name evidence="4" type="ORF">G5A70_07690</name>
</gene>
<evidence type="ECO:0000259" key="3">
    <source>
        <dbReference type="PROSITE" id="PS50977"/>
    </source>
</evidence>
<dbReference type="PROSITE" id="PS50977">
    <property type="entry name" value="HTH_TETR_2"/>
    <property type="match status" value="1"/>
</dbReference>
<dbReference type="PANTHER" id="PTHR43479:SF7">
    <property type="entry name" value="TETR-FAMILY TRANSCRIPTIONAL REGULATOR"/>
    <property type="match status" value="1"/>
</dbReference>
<dbReference type="PANTHER" id="PTHR43479">
    <property type="entry name" value="ACREF/ENVCD OPERON REPRESSOR-RELATED"/>
    <property type="match status" value="1"/>
</dbReference>
<protein>
    <submittedName>
        <fullName evidence="4">TetR/AcrR family transcriptional regulator</fullName>
    </submittedName>
</protein>
<dbReference type="Proteomes" id="UP000822142">
    <property type="component" value="Unassembled WGS sequence"/>
</dbReference>